<reference evidence="10 11" key="1">
    <citation type="journal article" date="2020" name="G3 (Bethesda)">
        <title>Genetic Underpinnings of Host Manipulation by Ophiocordyceps as Revealed by Comparative Transcriptomics.</title>
        <authorList>
            <person name="Will I."/>
            <person name="Das B."/>
            <person name="Trinh T."/>
            <person name="Brachmann A."/>
            <person name="Ohm R.A."/>
            <person name="de Bekker C."/>
        </authorList>
    </citation>
    <scope>NUCLEOTIDE SEQUENCE [LARGE SCALE GENOMIC DNA]</scope>
    <source>
        <strain evidence="10 11">EC05</strain>
    </source>
</reference>
<dbReference type="AlphaFoldDB" id="A0A8H4Q239"/>
<evidence type="ECO:0000256" key="4">
    <source>
        <dbReference type="ARBA" id="ARBA00022989"/>
    </source>
</evidence>
<organism evidence="10 11">
    <name type="scientific">Ophiocordyceps camponoti-floridani</name>
    <dbReference type="NCBI Taxonomy" id="2030778"/>
    <lineage>
        <taxon>Eukaryota</taxon>
        <taxon>Fungi</taxon>
        <taxon>Dikarya</taxon>
        <taxon>Ascomycota</taxon>
        <taxon>Pezizomycotina</taxon>
        <taxon>Sordariomycetes</taxon>
        <taxon>Hypocreomycetidae</taxon>
        <taxon>Hypocreales</taxon>
        <taxon>Ophiocordycipitaceae</taxon>
        <taxon>Ophiocordyceps</taxon>
    </lineage>
</organism>
<dbReference type="InterPro" id="IPR004342">
    <property type="entry name" value="EXS_C"/>
</dbReference>
<evidence type="ECO:0000256" key="3">
    <source>
        <dbReference type="ARBA" id="ARBA00022692"/>
    </source>
</evidence>
<evidence type="ECO:0000256" key="2">
    <source>
        <dbReference type="ARBA" id="ARBA00009665"/>
    </source>
</evidence>
<dbReference type="CDD" id="cd14475">
    <property type="entry name" value="SPX_SYG1_like"/>
    <property type="match status" value="1"/>
</dbReference>
<evidence type="ECO:0000313" key="11">
    <source>
        <dbReference type="Proteomes" id="UP000562929"/>
    </source>
</evidence>
<keyword evidence="3 7" id="KW-0812">Transmembrane</keyword>
<feature type="transmembrane region" description="Helical" evidence="7">
    <location>
        <begin position="374"/>
        <end position="399"/>
    </location>
</feature>
<comment type="similarity">
    <text evidence="2">Belongs to the SYG1 (TC 2.A.94) family.</text>
</comment>
<dbReference type="InterPro" id="IPR004331">
    <property type="entry name" value="SPX_dom"/>
</dbReference>
<feature type="region of interest" description="Disordered" evidence="6">
    <location>
        <begin position="828"/>
        <end position="894"/>
    </location>
</feature>
<feature type="region of interest" description="Disordered" evidence="6">
    <location>
        <begin position="90"/>
        <end position="117"/>
    </location>
</feature>
<feature type="transmembrane region" description="Helical" evidence="7">
    <location>
        <begin position="460"/>
        <end position="482"/>
    </location>
</feature>
<keyword evidence="4 7" id="KW-1133">Transmembrane helix</keyword>
<keyword evidence="11" id="KW-1185">Reference proteome</keyword>
<dbReference type="GO" id="GO:0005886">
    <property type="term" value="C:plasma membrane"/>
    <property type="evidence" value="ECO:0007669"/>
    <property type="project" value="TreeGrafter"/>
</dbReference>
<feature type="compositionally biased region" description="Acidic residues" evidence="6">
    <location>
        <begin position="851"/>
        <end position="867"/>
    </location>
</feature>
<comment type="caution">
    <text evidence="10">The sequence shown here is derived from an EMBL/GenBank/DDBJ whole genome shotgun (WGS) entry which is preliminary data.</text>
</comment>
<dbReference type="PROSITE" id="PS51380">
    <property type="entry name" value="EXS"/>
    <property type="match status" value="1"/>
</dbReference>
<evidence type="ECO:0000259" key="8">
    <source>
        <dbReference type="PROSITE" id="PS51380"/>
    </source>
</evidence>
<feature type="compositionally biased region" description="Basic and acidic residues" evidence="6">
    <location>
        <begin position="879"/>
        <end position="894"/>
    </location>
</feature>
<feature type="transmembrane region" description="Helical" evidence="7">
    <location>
        <begin position="419"/>
        <end position="439"/>
    </location>
</feature>
<name>A0A8H4Q239_9HYPO</name>
<dbReference type="PROSITE" id="PS51382">
    <property type="entry name" value="SPX"/>
    <property type="match status" value="1"/>
</dbReference>
<feature type="transmembrane region" description="Helical" evidence="7">
    <location>
        <begin position="488"/>
        <end position="510"/>
    </location>
</feature>
<dbReference type="PANTHER" id="PTHR10783">
    <property type="entry name" value="XENOTROPIC AND POLYTROPIC RETROVIRUS RECEPTOR 1-RELATED"/>
    <property type="match status" value="1"/>
</dbReference>
<evidence type="ECO:0000256" key="6">
    <source>
        <dbReference type="SAM" id="MobiDB-lite"/>
    </source>
</evidence>
<dbReference type="GO" id="GO:0005794">
    <property type="term" value="C:Golgi apparatus"/>
    <property type="evidence" value="ECO:0007669"/>
    <property type="project" value="TreeGrafter"/>
</dbReference>
<accession>A0A8H4Q239</accession>
<dbReference type="Proteomes" id="UP000562929">
    <property type="component" value="Unassembled WGS sequence"/>
</dbReference>
<evidence type="ECO:0000256" key="5">
    <source>
        <dbReference type="ARBA" id="ARBA00023136"/>
    </source>
</evidence>
<feature type="compositionally biased region" description="Basic and acidic residues" evidence="6">
    <location>
        <begin position="248"/>
        <end position="260"/>
    </location>
</feature>
<dbReference type="Pfam" id="PF03124">
    <property type="entry name" value="EXS"/>
    <property type="match status" value="1"/>
</dbReference>
<dbReference type="OrthoDB" id="9970435at2759"/>
<evidence type="ECO:0000256" key="7">
    <source>
        <dbReference type="SAM" id="Phobius"/>
    </source>
</evidence>
<sequence>MKFAKQLERDAVPEWRAKYLNYKAGKKHVKAVSRALIRSPRNPRAAAERRASTTSNLDLELPLPAIRPSHERTRLLGPVDVVRRLQRASVSATTPPVVAAPPRPRRETVDSSTAESPSGLRRIWTLRSEAAQFELVRDRTRDFYDFMDAELDKVDSFYRTKEQQAGQRLGLLREQLHEMRSRRLQEMAAESEGDNGAASQPSSAEPGLAKSAGSGWVQPIRVKMFRPGPNSEALRAMPQTPRLPTRSTDTRRDYSRRPQDADVSYRSAKHKLKLALQELYRAIELLKAYALLNRTAFRKLNKKLDKAIHAQPPLRYTHERVNNSWFVTSDVLEGHAKTVEDLYARYFERGNHKLAAGKLRSLSRKVTDESASSFVNGLLIGVGTVFALQGLVHGSRLLFVGDSRGRDDASYLLQLYGGYFMMLLLFALFCLDCFIWTRNKVNFPFIFEFDQRSHIDWRRLAKFPSFFLFLMGVCMWLNFSGYGAEDLYLYYPVLLVCVTLGIIFFPAPVLAYKSRKWFVYAHWRLLLAGIYPVEFRDFFLGDMYCSLTYPAANVELFFCIYANQWENPTQCNSSHSRLLGFFLTLPAIWRLFQCLRRYRDTSNVFPHLVNGGKYAMTICNYVLLSLYRINGSQTNLGLFIASATINGVYVSVWDLFMDFSLLQTQSRHPLLRDVLALKRRWPYYCVMILDPVLRFGWIFYAIFTHNTQHSTIISYLVSLMEVFRRGLWALFRVENEHCANVAQYKASRDVPLPYHIGPLMDSASLEPNPNRSVADEEADEQQDAPPSAAATATSSGSRGAVRPRADAVIARSLSRRLALAHTQDFVKRRKPSSLRVSADGGGGADGRTNEYGEDFEDDDEDDDEDDVEARVGLRRRFQHISEEDLKRGSEGPSS</sequence>
<dbReference type="GO" id="GO:0000822">
    <property type="term" value="F:inositol hexakisphosphate binding"/>
    <property type="evidence" value="ECO:0007669"/>
    <property type="project" value="TreeGrafter"/>
</dbReference>
<feature type="region of interest" description="Disordered" evidence="6">
    <location>
        <begin position="228"/>
        <end position="262"/>
    </location>
</feature>
<evidence type="ECO:0000259" key="9">
    <source>
        <dbReference type="PROSITE" id="PS51382"/>
    </source>
</evidence>
<evidence type="ECO:0000313" key="10">
    <source>
        <dbReference type="EMBL" id="KAF4582144.1"/>
    </source>
</evidence>
<dbReference type="Pfam" id="PF03105">
    <property type="entry name" value="SPX"/>
    <property type="match status" value="1"/>
</dbReference>
<feature type="transmembrane region" description="Helical" evidence="7">
    <location>
        <begin position="636"/>
        <end position="662"/>
    </location>
</feature>
<evidence type="ECO:0000256" key="1">
    <source>
        <dbReference type="ARBA" id="ARBA00004141"/>
    </source>
</evidence>
<feature type="region of interest" description="Disordered" evidence="6">
    <location>
        <begin position="761"/>
        <end position="803"/>
    </location>
</feature>
<gene>
    <name evidence="10" type="ORF">GQ602_006768</name>
</gene>
<dbReference type="EMBL" id="JAACLJ010000008">
    <property type="protein sequence ID" value="KAF4582144.1"/>
    <property type="molecule type" value="Genomic_DNA"/>
</dbReference>
<feature type="compositionally biased region" description="Low complexity" evidence="6">
    <location>
        <begin position="784"/>
        <end position="800"/>
    </location>
</feature>
<dbReference type="GO" id="GO:0016036">
    <property type="term" value="P:cellular response to phosphate starvation"/>
    <property type="evidence" value="ECO:0007669"/>
    <property type="project" value="TreeGrafter"/>
</dbReference>
<dbReference type="GO" id="GO:0006817">
    <property type="term" value="P:phosphate ion transport"/>
    <property type="evidence" value="ECO:0007669"/>
    <property type="project" value="TreeGrafter"/>
</dbReference>
<feature type="domain" description="SPX" evidence="9">
    <location>
        <begin position="1"/>
        <end position="318"/>
    </location>
</feature>
<comment type="subcellular location">
    <subcellularLocation>
        <location evidence="1">Membrane</location>
        <topology evidence="1">Multi-pass membrane protein</topology>
    </subcellularLocation>
</comment>
<feature type="region of interest" description="Disordered" evidence="6">
    <location>
        <begin position="183"/>
        <end position="212"/>
    </location>
</feature>
<protein>
    <submittedName>
        <fullName evidence="10">Signal transduction protein Syg1</fullName>
    </submittedName>
</protein>
<feature type="domain" description="EXS" evidence="8">
    <location>
        <begin position="570"/>
        <end position="764"/>
    </location>
</feature>
<proteinExistence type="inferred from homology"/>
<keyword evidence="5 7" id="KW-0472">Membrane</keyword>
<dbReference type="PANTHER" id="PTHR10783:SF103">
    <property type="entry name" value="SOLUTE CARRIER FAMILY 53 MEMBER 1"/>
    <property type="match status" value="1"/>
</dbReference>